<protein>
    <recommendedName>
        <fullName evidence="4">Permease</fullName>
    </recommendedName>
</protein>
<feature type="transmembrane region" description="Helical" evidence="1">
    <location>
        <begin position="58"/>
        <end position="78"/>
    </location>
</feature>
<evidence type="ECO:0000313" key="2">
    <source>
        <dbReference type="EMBL" id="SFU17620.1"/>
    </source>
</evidence>
<evidence type="ECO:0008006" key="4">
    <source>
        <dbReference type="Google" id="ProtNLM"/>
    </source>
</evidence>
<keyword evidence="1" id="KW-1133">Transmembrane helix</keyword>
<reference evidence="2 3" key="1">
    <citation type="submission" date="2016-10" db="EMBL/GenBank/DDBJ databases">
        <authorList>
            <person name="de Groot N.N."/>
        </authorList>
    </citation>
    <scope>NUCLEOTIDE SEQUENCE [LARGE SCALE GENOMIC DNA]</scope>
    <source>
        <strain evidence="2 3">LMG 27731</strain>
    </source>
</reference>
<organism evidence="2 3">
    <name type="scientific">Paraburkholderia aspalathi</name>
    <dbReference type="NCBI Taxonomy" id="1324617"/>
    <lineage>
        <taxon>Bacteria</taxon>
        <taxon>Pseudomonadati</taxon>
        <taxon>Pseudomonadota</taxon>
        <taxon>Betaproteobacteria</taxon>
        <taxon>Burkholderiales</taxon>
        <taxon>Burkholderiaceae</taxon>
        <taxon>Paraburkholderia</taxon>
    </lineage>
</organism>
<dbReference type="OrthoDB" id="6871677at2"/>
<dbReference type="EMBL" id="FPBH01000013">
    <property type="protein sequence ID" value="SFU17620.1"/>
    <property type="molecule type" value="Genomic_DNA"/>
</dbReference>
<sequence>MNRKEIKAQVVQLLSNGVAKSEVFTRLTGQGVKDRLLAYFIAAHADPERCRANRGHLIAVRVIAWLQVIVGLLAGYAVGSEISAVAGLIVAAVAVAISLLFVWGFTKNNVGAYNAYLILAITQLPRQFTDFAEHPMSTLIGCLIGVGLFAYIWYVRTRIFPDFNFIAPKKLNGKYVFSE</sequence>
<feature type="transmembrane region" description="Helical" evidence="1">
    <location>
        <begin position="134"/>
        <end position="154"/>
    </location>
</feature>
<evidence type="ECO:0000256" key="1">
    <source>
        <dbReference type="SAM" id="Phobius"/>
    </source>
</evidence>
<dbReference type="AlphaFoldDB" id="A0A1I7E106"/>
<keyword evidence="1" id="KW-0472">Membrane</keyword>
<keyword evidence="1" id="KW-0812">Transmembrane</keyword>
<gene>
    <name evidence="2" type="ORF">SAMN05192563_101311</name>
</gene>
<name>A0A1I7E106_9BURK</name>
<dbReference type="RefSeq" id="WP_093636658.1">
    <property type="nucleotide sequence ID" value="NZ_FPBH01000013.1"/>
</dbReference>
<dbReference type="Proteomes" id="UP000198844">
    <property type="component" value="Unassembled WGS sequence"/>
</dbReference>
<accession>A0A1I7E106</accession>
<feature type="transmembrane region" description="Helical" evidence="1">
    <location>
        <begin position="84"/>
        <end position="103"/>
    </location>
</feature>
<evidence type="ECO:0000313" key="3">
    <source>
        <dbReference type="Proteomes" id="UP000198844"/>
    </source>
</evidence>
<proteinExistence type="predicted"/>